<dbReference type="SUPFAM" id="SSF53335">
    <property type="entry name" value="S-adenosyl-L-methionine-dependent methyltransferases"/>
    <property type="match status" value="1"/>
</dbReference>
<evidence type="ECO:0000313" key="3">
    <source>
        <dbReference type="EMBL" id="KAK8079867.1"/>
    </source>
</evidence>
<sequence>VEVERLQMTHDMFSLVFDDRLIFPEITPLRRVLDCGTGTANWAVEVARREPQCQVLSGGDVRIRTEKYRFQIRYLIWTGFKVYGVDVSTEMMPMYGYYPVNLHLEQADLNEGLAYRDNTFDLVHSRLLAGGINTERWPSYLRDLYRVLVPGGWVQMVEIYFNAQSDGGHLSDNHALSHWSRHYLSAMEQAGKDPRAGLKLEHWMRGSRLYQDGNERGNPSNVWLVARDFGIGVANQENVSRLLSSLALYPCTAIQEYVVAGMKRSGPAMSSSHRHSSSKSSSSRHRKGRSGKRAHR</sequence>
<dbReference type="GO" id="GO:0008168">
    <property type="term" value="F:methyltransferase activity"/>
    <property type="evidence" value="ECO:0007669"/>
    <property type="project" value="UniProtKB-KW"/>
</dbReference>
<reference evidence="3 4" key="1">
    <citation type="submission" date="2023-01" db="EMBL/GenBank/DDBJ databases">
        <title>Analysis of 21 Apiospora genomes using comparative genomics revels a genus with tremendous synthesis potential of carbohydrate active enzymes and secondary metabolites.</title>
        <authorList>
            <person name="Sorensen T."/>
        </authorList>
    </citation>
    <scope>NUCLEOTIDE SEQUENCE [LARGE SCALE GENOMIC DNA]</scope>
    <source>
        <strain evidence="3 4">CBS 114990</strain>
    </source>
</reference>
<keyword evidence="4" id="KW-1185">Reference proteome</keyword>
<comment type="similarity">
    <text evidence="1">Belongs to the methyltransferase superfamily. LaeA methyltransferase family.</text>
</comment>
<gene>
    <name evidence="3" type="ORF">PG997_007685</name>
</gene>
<proteinExistence type="inferred from homology"/>
<evidence type="ECO:0000256" key="1">
    <source>
        <dbReference type="ARBA" id="ARBA00038158"/>
    </source>
</evidence>
<accession>A0ABR1WA06</accession>
<feature type="compositionally biased region" description="Basic residues" evidence="2">
    <location>
        <begin position="272"/>
        <end position="296"/>
    </location>
</feature>
<feature type="non-terminal residue" evidence="3">
    <location>
        <position position="1"/>
    </location>
</feature>
<dbReference type="PANTHER" id="PTHR43591:SF24">
    <property type="entry name" value="2-METHOXY-6-POLYPRENYL-1,4-BENZOQUINOL METHYLASE, MITOCHONDRIAL"/>
    <property type="match status" value="1"/>
</dbReference>
<dbReference type="EMBL" id="JAQQWN010000006">
    <property type="protein sequence ID" value="KAK8079867.1"/>
    <property type="molecule type" value="Genomic_DNA"/>
</dbReference>
<protein>
    <submittedName>
        <fullName evidence="3">S-adenosyl-L-methionine-dependent methyltransferase</fullName>
    </submittedName>
</protein>
<evidence type="ECO:0000313" key="4">
    <source>
        <dbReference type="Proteomes" id="UP001433268"/>
    </source>
</evidence>
<organism evidence="3 4">
    <name type="scientific">Apiospora hydei</name>
    <dbReference type="NCBI Taxonomy" id="1337664"/>
    <lineage>
        <taxon>Eukaryota</taxon>
        <taxon>Fungi</taxon>
        <taxon>Dikarya</taxon>
        <taxon>Ascomycota</taxon>
        <taxon>Pezizomycotina</taxon>
        <taxon>Sordariomycetes</taxon>
        <taxon>Xylariomycetidae</taxon>
        <taxon>Amphisphaeriales</taxon>
        <taxon>Apiosporaceae</taxon>
        <taxon>Apiospora</taxon>
    </lineage>
</organism>
<name>A0ABR1WA06_9PEZI</name>
<dbReference type="Proteomes" id="UP001433268">
    <property type="component" value="Unassembled WGS sequence"/>
</dbReference>
<evidence type="ECO:0000256" key="2">
    <source>
        <dbReference type="SAM" id="MobiDB-lite"/>
    </source>
</evidence>
<feature type="region of interest" description="Disordered" evidence="2">
    <location>
        <begin position="265"/>
        <end position="296"/>
    </location>
</feature>
<dbReference type="GeneID" id="92045060"/>
<dbReference type="CDD" id="cd02440">
    <property type="entry name" value="AdoMet_MTases"/>
    <property type="match status" value="1"/>
</dbReference>
<dbReference type="GO" id="GO:0032259">
    <property type="term" value="P:methylation"/>
    <property type="evidence" value="ECO:0007669"/>
    <property type="project" value="UniProtKB-KW"/>
</dbReference>
<dbReference type="InterPro" id="IPR029063">
    <property type="entry name" value="SAM-dependent_MTases_sf"/>
</dbReference>
<keyword evidence="3" id="KW-0489">Methyltransferase</keyword>
<keyword evidence="3" id="KW-0808">Transferase</keyword>
<dbReference type="Pfam" id="PF13489">
    <property type="entry name" value="Methyltransf_23"/>
    <property type="match status" value="1"/>
</dbReference>
<dbReference type="RefSeq" id="XP_066667342.1">
    <property type="nucleotide sequence ID" value="XM_066812000.1"/>
</dbReference>
<dbReference type="PANTHER" id="PTHR43591">
    <property type="entry name" value="METHYLTRANSFERASE"/>
    <property type="match status" value="1"/>
</dbReference>
<comment type="caution">
    <text evidence="3">The sequence shown here is derived from an EMBL/GenBank/DDBJ whole genome shotgun (WGS) entry which is preliminary data.</text>
</comment>
<dbReference type="Gene3D" id="3.40.50.150">
    <property type="entry name" value="Vaccinia Virus protein VP39"/>
    <property type="match status" value="1"/>
</dbReference>